<evidence type="ECO:0000256" key="2">
    <source>
        <dbReference type="ARBA" id="ARBA00022676"/>
    </source>
</evidence>
<accession>A0AAN6EUH6</accession>
<gene>
    <name evidence="8" type="ORF">HRR80_004639</name>
</gene>
<dbReference type="AlphaFoldDB" id="A0AAN6EUH6"/>
<protein>
    <recommendedName>
        <fullName evidence="10">Glycosyltransferase 2-like domain-containing protein</fullName>
    </recommendedName>
</protein>
<evidence type="ECO:0000256" key="1">
    <source>
        <dbReference type="ARBA" id="ARBA00004141"/>
    </source>
</evidence>
<dbReference type="PANTHER" id="PTHR43867:SF2">
    <property type="entry name" value="CELLULOSE SYNTHASE CATALYTIC SUBUNIT A [UDP-FORMING]"/>
    <property type="match status" value="1"/>
</dbReference>
<evidence type="ECO:0000313" key="9">
    <source>
        <dbReference type="Proteomes" id="UP001161757"/>
    </source>
</evidence>
<feature type="transmembrane region" description="Helical" evidence="7">
    <location>
        <begin position="658"/>
        <end position="678"/>
    </location>
</feature>
<dbReference type="Gene3D" id="3.90.550.10">
    <property type="entry name" value="Spore Coat Polysaccharide Biosynthesis Protein SpsA, Chain A"/>
    <property type="match status" value="1"/>
</dbReference>
<evidence type="ECO:0000256" key="3">
    <source>
        <dbReference type="ARBA" id="ARBA00022679"/>
    </source>
</evidence>
<evidence type="ECO:0000313" key="8">
    <source>
        <dbReference type="EMBL" id="KAJ8991294.1"/>
    </source>
</evidence>
<feature type="transmembrane region" description="Helical" evidence="7">
    <location>
        <begin position="600"/>
        <end position="623"/>
    </location>
</feature>
<dbReference type="Proteomes" id="UP001161757">
    <property type="component" value="Unassembled WGS sequence"/>
</dbReference>
<dbReference type="PANTHER" id="PTHR43867">
    <property type="entry name" value="CELLULOSE SYNTHASE CATALYTIC SUBUNIT A [UDP-FORMING]"/>
    <property type="match status" value="1"/>
</dbReference>
<keyword evidence="2" id="KW-0328">Glycosyltransferase</keyword>
<dbReference type="InterPro" id="IPR029044">
    <property type="entry name" value="Nucleotide-diphossugar_trans"/>
</dbReference>
<comment type="subcellular location">
    <subcellularLocation>
        <location evidence="1">Membrane</location>
        <topology evidence="1">Multi-pass membrane protein</topology>
    </subcellularLocation>
</comment>
<sequence length="683" mass="76868">MSAEKDAAVMAKPVSVDAHVPVTSVPGAAPEPVNTVQQDNEPVKESNELALMPYNIITVEKKQPVPTSYFSNTLSAIGLANVTGHLIMLHVNIASAKSAGHENLLPAKCFAYAQSFECVSVIAESLWRLTVSFIRNPVPRPTYRILGDNVPGVDLIVVACGEPVDIVLDTVNAACHVDWPVDKLRVILADDGDDKSLRAEVKALRKKHPNLHYFARYKPDGVHHGYKAGNLNATLKWVQNKLPGGRHEFMAVLDADMIPEPCILRALVPHALKSPNVGMVTTAQHFYNIPDNDPLYQANVTGTGADDGFRDSVGAAWCPGSGFVLRTRAWVSMGGFPEFTITEDLMTSWFLHGLGWQIALCHEILQWGIQPDCLLTHLKQRRRWWTGHVRDAFRTNFSLSDPRLEQATAVQRIAMFHHCCRPYLNTLFKAFSMILMAMALYFQGQIIATPSENTLWNMMMSCFLAKFLTKVSDWRGARALSHWNLRRRHATNTWLGIHFARDVFFSALPKSIGGLRLGFDVTGVADNQQPVKERDAERRPRLLTRLWQMHKQEGILYHACLAFVMVYLMYRAVKVEIDLSTYGGAIIVDDDFWRRILTGVGYPGLNLIEVVPLFLTPVVYAIFPPTMPPRRARMMKDEDGVWRPREDCKGIKWTKASFWLEIPHALGLIWTVTAYFILRHLQG</sequence>
<feature type="transmembrane region" description="Helical" evidence="7">
    <location>
        <begin position="555"/>
        <end position="573"/>
    </location>
</feature>
<evidence type="ECO:0000256" key="6">
    <source>
        <dbReference type="ARBA" id="ARBA00023136"/>
    </source>
</evidence>
<evidence type="ECO:0000256" key="7">
    <source>
        <dbReference type="SAM" id="Phobius"/>
    </source>
</evidence>
<evidence type="ECO:0000256" key="4">
    <source>
        <dbReference type="ARBA" id="ARBA00022692"/>
    </source>
</evidence>
<keyword evidence="4 7" id="KW-0812">Transmembrane</keyword>
<organism evidence="8 9">
    <name type="scientific">Exophiala dermatitidis</name>
    <name type="common">Black yeast-like fungus</name>
    <name type="synonym">Wangiella dermatitidis</name>
    <dbReference type="NCBI Taxonomy" id="5970"/>
    <lineage>
        <taxon>Eukaryota</taxon>
        <taxon>Fungi</taxon>
        <taxon>Dikarya</taxon>
        <taxon>Ascomycota</taxon>
        <taxon>Pezizomycotina</taxon>
        <taxon>Eurotiomycetes</taxon>
        <taxon>Chaetothyriomycetidae</taxon>
        <taxon>Chaetothyriales</taxon>
        <taxon>Herpotrichiellaceae</taxon>
        <taxon>Exophiala</taxon>
    </lineage>
</organism>
<dbReference type="GO" id="GO:0016020">
    <property type="term" value="C:membrane"/>
    <property type="evidence" value="ECO:0007669"/>
    <property type="project" value="UniProtKB-SubCell"/>
</dbReference>
<name>A0AAN6EUH6_EXODE</name>
<dbReference type="GO" id="GO:0016757">
    <property type="term" value="F:glycosyltransferase activity"/>
    <property type="evidence" value="ECO:0007669"/>
    <property type="project" value="UniProtKB-KW"/>
</dbReference>
<dbReference type="SUPFAM" id="SSF53448">
    <property type="entry name" value="Nucleotide-diphospho-sugar transferases"/>
    <property type="match status" value="1"/>
</dbReference>
<proteinExistence type="predicted"/>
<keyword evidence="3" id="KW-0808">Transferase</keyword>
<keyword evidence="6 7" id="KW-0472">Membrane</keyword>
<dbReference type="CDD" id="cd06421">
    <property type="entry name" value="CESA_CelA_like"/>
    <property type="match status" value="1"/>
</dbReference>
<evidence type="ECO:0008006" key="10">
    <source>
        <dbReference type="Google" id="ProtNLM"/>
    </source>
</evidence>
<keyword evidence="5 7" id="KW-1133">Transmembrane helix</keyword>
<evidence type="ECO:0000256" key="5">
    <source>
        <dbReference type="ARBA" id="ARBA00022989"/>
    </source>
</evidence>
<dbReference type="InterPro" id="IPR050321">
    <property type="entry name" value="Glycosyltr_2/OpgH_subfam"/>
</dbReference>
<dbReference type="EMBL" id="JAJGCB010000008">
    <property type="protein sequence ID" value="KAJ8991294.1"/>
    <property type="molecule type" value="Genomic_DNA"/>
</dbReference>
<comment type="caution">
    <text evidence="8">The sequence shown here is derived from an EMBL/GenBank/DDBJ whole genome shotgun (WGS) entry which is preliminary data.</text>
</comment>
<reference evidence="8" key="1">
    <citation type="submission" date="2023-01" db="EMBL/GenBank/DDBJ databases">
        <title>Exophiala dermititidis isolated from Cystic Fibrosis Patient.</title>
        <authorList>
            <person name="Kurbessoian T."/>
            <person name="Crocker A."/>
            <person name="Murante D."/>
            <person name="Hogan D.A."/>
            <person name="Stajich J.E."/>
        </authorList>
    </citation>
    <scope>NUCLEOTIDE SEQUENCE</scope>
    <source>
        <strain evidence="8">Ex8</strain>
    </source>
</reference>
<dbReference type="Pfam" id="PF13641">
    <property type="entry name" value="Glyco_tranf_2_3"/>
    <property type="match status" value="1"/>
</dbReference>